<feature type="compositionally biased region" description="Acidic residues" evidence="1">
    <location>
        <begin position="242"/>
        <end position="254"/>
    </location>
</feature>
<accession>A0ABD2JA06</accession>
<sequence length="269" mass="31164">MVQFLSNLMRTFLSLIIVSTWICPNIVATETVTIKAYCTGDASDPIPVYASAKIRIDACKQYGNAFLGVENAIGDFPFYYTFKYERNSGEDGNECKYDHEDAKDAELEEHLSFYHDNGKDEQLAILLRSYYNEKKELEEREKNFEPVNSLNDLGAMLRAHDNRQKGLAEKEHFEQVIKQQQMFGFLHPISEGNLERQKEIYDSAKNELDAYMMKMKGHLEGQQKQPENDDDEFNSKIKQIEEQPEQSEKDDDELNSNMKQIEESSPNNQ</sequence>
<evidence type="ECO:0000313" key="3">
    <source>
        <dbReference type="EMBL" id="KAL3087445.1"/>
    </source>
</evidence>
<feature type="region of interest" description="Disordered" evidence="1">
    <location>
        <begin position="219"/>
        <end position="269"/>
    </location>
</feature>
<dbReference type="Proteomes" id="UP001620626">
    <property type="component" value="Unassembled WGS sequence"/>
</dbReference>
<evidence type="ECO:0008006" key="5">
    <source>
        <dbReference type="Google" id="ProtNLM"/>
    </source>
</evidence>
<feature type="signal peptide" evidence="2">
    <location>
        <begin position="1"/>
        <end position="28"/>
    </location>
</feature>
<keyword evidence="4" id="KW-1185">Reference proteome</keyword>
<name>A0ABD2JA06_9BILA</name>
<feature type="compositionally biased region" description="Polar residues" evidence="1">
    <location>
        <begin position="255"/>
        <end position="269"/>
    </location>
</feature>
<dbReference type="AlphaFoldDB" id="A0ABD2JA06"/>
<evidence type="ECO:0000313" key="4">
    <source>
        <dbReference type="Proteomes" id="UP001620626"/>
    </source>
</evidence>
<organism evidence="3 4">
    <name type="scientific">Heterodera trifolii</name>
    <dbReference type="NCBI Taxonomy" id="157864"/>
    <lineage>
        <taxon>Eukaryota</taxon>
        <taxon>Metazoa</taxon>
        <taxon>Ecdysozoa</taxon>
        <taxon>Nematoda</taxon>
        <taxon>Chromadorea</taxon>
        <taxon>Rhabditida</taxon>
        <taxon>Tylenchina</taxon>
        <taxon>Tylenchomorpha</taxon>
        <taxon>Tylenchoidea</taxon>
        <taxon>Heteroderidae</taxon>
        <taxon>Heteroderinae</taxon>
        <taxon>Heterodera</taxon>
    </lineage>
</organism>
<evidence type="ECO:0000256" key="2">
    <source>
        <dbReference type="SAM" id="SignalP"/>
    </source>
</evidence>
<keyword evidence="2" id="KW-0732">Signal</keyword>
<feature type="chain" id="PRO_5044756197" description="Effector protein" evidence="2">
    <location>
        <begin position="29"/>
        <end position="269"/>
    </location>
</feature>
<protein>
    <recommendedName>
        <fullName evidence="5">Effector protein</fullName>
    </recommendedName>
</protein>
<proteinExistence type="predicted"/>
<evidence type="ECO:0000256" key="1">
    <source>
        <dbReference type="SAM" id="MobiDB-lite"/>
    </source>
</evidence>
<reference evidence="3 4" key="1">
    <citation type="submission" date="2024-10" db="EMBL/GenBank/DDBJ databases">
        <authorList>
            <person name="Kim D."/>
        </authorList>
    </citation>
    <scope>NUCLEOTIDE SEQUENCE [LARGE SCALE GENOMIC DNA]</scope>
    <source>
        <strain evidence="3">BH-2024</strain>
    </source>
</reference>
<dbReference type="EMBL" id="JBICBT010001021">
    <property type="protein sequence ID" value="KAL3087445.1"/>
    <property type="molecule type" value="Genomic_DNA"/>
</dbReference>
<gene>
    <name evidence="3" type="ORF">niasHT_023693</name>
</gene>
<comment type="caution">
    <text evidence="3">The sequence shown here is derived from an EMBL/GenBank/DDBJ whole genome shotgun (WGS) entry which is preliminary data.</text>
</comment>